<evidence type="ECO:0000313" key="4">
    <source>
        <dbReference type="Proteomes" id="UP000294844"/>
    </source>
</evidence>
<evidence type="ECO:0000313" key="5">
    <source>
        <dbReference type="Proteomes" id="UP000295685"/>
    </source>
</evidence>
<protein>
    <submittedName>
        <fullName evidence="2">Uncharacterized protein</fullName>
    </submittedName>
</protein>
<dbReference type="EMBL" id="PECK01000003">
    <property type="protein sequence ID" value="TDZ96335.1"/>
    <property type="molecule type" value="Genomic_DNA"/>
</dbReference>
<sequence length="486" mass="52251">MSEFTEELGFARSADDPDTYISRVKLAVRHEFERIDEGATLEDTAYFNHSAVPDFIINWPDKTKRHLYLRDSYESMVAGNDAVRFNRSKPVLLALNNALELSPTGDENADIAEQSDAAPETLITEPQVLDKVIGSADPQEAQLSPLATLVRANLARGGRGLLTPERVEKLLNIGADSDDDSHEPYADRLAESFLPDSAARIARTADLIEVALTGDLTALPSSDTKALNVSEVRTLLPWLLTNPNTTSDPAFWRHIGALLSFTDLVQARESLSNINLTPLVTANLEAWTGRRAYIGLENIPTENASESEILARAEGIWALLGSTLGVNFGGNRLHLAPSGNEIRGRGGSTAVLWQDVAPALSSFSVLSVSLKGVTRSIAINAEQSTDVSGDVEEVTSSVDDVYYVRNVGLGFPVPSPAGDGSDIADVQVNFDTSIVESDRVVPLTVLADVALSVLRYGSSDDDTDVRSTLGLSGQQLADQPQLPNGD</sequence>
<dbReference type="Proteomes" id="UP000294844">
    <property type="component" value="Unassembled WGS sequence"/>
</dbReference>
<gene>
    <name evidence="3" type="ORF">CCUG60883_02736</name>
    <name evidence="2" type="ORF">CCUG60885_02479</name>
</gene>
<proteinExistence type="predicted"/>
<evidence type="ECO:0000313" key="3">
    <source>
        <dbReference type="EMBL" id="TEA05430.1"/>
    </source>
</evidence>
<feature type="region of interest" description="Disordered" evidence="1">
    <location>
        <begin position="459"/>
        <end position="486"/>
    </location>
</feature>
<accession>A0A4V3HZS2</accession>
<organism evidence="2 5">
    <name type="scientific">Mycobacteroides salmoniphilum</name>
    <dbReference type="NCBI Taxonomy" id="404941"/>
    <lineage>
        <taxon>Bacteria</taxon>
        <taxon>Bacillati</taxon>
        <taxon>Actinomycetota</taxon>
        <taxon>Actinomycetes</taxon>
        <taxon>Mycobacteriales</taxon>
        <taxon>Mycobacteriaceae</taxon>
        <taxon>Mycobacteroides</taxon>
    </lineage>
</organism>
<keyword evidence="4" id="KW-1185">Reference proteome</keyword>
<dbReference type="EMBL" id="PECM01000008">
    <property type="protein sequence ID" value="TEA05430.1"/>
    <property type="molecule type" value="Genomic_DNA"/>
</dbReference>
<name>A0A4V3HZS2_9MYCO</name>
<dbReference type="Proteomes" id="UP000295685">
    <property type="component" value="Unassembled WGS sequence"/>
</dbReference>
<evidence type="ECO:0000256" key="1">
    <source>
        <dbReference type="SAM" id="MobiDB-lite"/>
    </source>
</evidence>
<dbReference type="RefSeq" id="WP_134146434.1">
    <property type="nucleotide sequence ID" value="NZ_PECK01000003.1"/>
</dbReference>
<dbReference type="AlphaFoldDB" id="A0A4V3HZS2"/>
<comment type="caution">
    <text evidence="2">The sequence shown here is derived from an EMBL/GenBank/DDBJ whole genome shotgun (WGS) entry which is preliminary data.</text>
</comment>
<reference evidence="4 5" key="1">
    <citation type="journal article" date="2019" name="Sci. Rep.">
        <title>Extended insight into the Mycobacterium chelonae-abscessus complex through whole genome sequencing of Mycobacterium salmoniphilum outbreak and Mycobacterium salmoniphilum-like strains.</title>
        <authorList>
            <person name="Behra P.R.K."/>
            <person name="Das S."/>
            <person name="Pettersson B.M.F."/>
            <person name="Shirreff L."/>
            <person name="DuCote T."/>
            <person name="Jacobsson K.G."/>
            <person name="Ennis D.G."/>
            <person name="Kirsebom L.A."/>
        </authorList>
    </citation>
    <scope>NUCLEOTIDE SEQUENCE [LARGE SCALE GENOMIC DNA]</scope>
    <source>
        <strain evidence="3 4">CCUG 60883</strain>
        <strain evidence="2 5">CCUG 60885</strain>
    </source>
</reference>
<evidence type="ECO:0000313" key="2">
    <source>
        <dbReference type="EMBL" id="TDZ96335.1"/>
    </source>
</evidence>
<feature type="compositionally biased region" description="Polar residues" evidence="1">
    <location>
        <begin position="469"/>
        <end position="486"/>
    </location>
</feature>
<dbReference type="OrthoDB" id="4915395at2"/>